<reference evidence="5" key="1">
    <citation type="journal article" date="2019" name="Int. J. Syst. Evol. Microbiol.">
        <title>The Global Catalogue of Microorganisms (GCM) 10K type strain sequencing project: providing services to taxonomists for standard genome sequencing and annotation.</title>
        <authorList>
            <consortium name="The Broad Institute Genomics Platform"/>
            <consortium name="The Broad Institute Genome Sequencing Center for Infectious Disease"/>
            <person name="Wu L."/>
            <person name="Ma J."/>
        </authorList>
    </citation>
    <scope>NUCLEOTIDE SEQUENCE [LARGE SCALE GENOMIC DNA]</scope>
    <source>
        <strain evidence="5">CCM 8933</strain>
    </source>
</reference>
<feature type="domain" description="HTH tetR-type" evidence="3">
    <location>
        <begin position="8"/>
        <end position="68"/>
    </location>
</feature>
<evidence type="ECO:0000259" key="3">
    <source>
        <dbReference type="PROSITE" id="PS50977"/>
    </source>
</evidence>
<name>A0ABW1S2H8_9LACO</name>
<feature type="DNA-binding region" description="H-T-H motif" evidence="2">
    <location>
        <begin position="31"/>
        <end position="50"/>
    </location>
</feature>
<dbReference type="PANTHER" id="PTHR43479:SF7">
    <property type="entry name" value="TETR-FAMILY TRANSCRIPTIONAL REGULATOR"/>
    <property type="match status" value="1"/>
</dbReference>
<accession>A0ABW1S2H8</accession>
<protein>
    <submittedName>
        <fullName evidence="4">TetR/AcrR family transcriptional regulator</fullName>
    </submittedName>
</protein>
<dbReference type="RefSeq" id="WP_379832478.1">
    <property type="nucleotide sequence ID" value="NZ_JBHSSC010000043.1"/>
</dbReference>
<evidence type="ECO:0000313" key="4">
    <source>
        <dbReference type="EMBL" id="MFC6182061.1"/>
    </source>
</evidence>
<dbReference type="InterPro" id="IPR001647">
    <property type="entry name" value="HTH_TetR"/>
</dbReference>
<keyword evidence="1 2" id="KW-0238">DNA-binding</keyword>
<evidence type="ECO:0000256" key="1">
    <source>
        <dbReference type="ARBA" id="ARBA00023125"/>
    </source>
</evidence>
<dbReference type="InterPro" id="IPR050624">
    <property type="entry name" value="HTH-type_Tx_Regulator"/>
</dbReference>
<evidence type="ECO:0000313" key="5">
    <source>
        <dbReference type="Proteomes" id="UP001596282"/>
    </source>
</evidence>
<dbReference type="PANTHER" id="PTHR43479">
    <property type="entry name" value="ACREF/ENVCD OPERON REPRESSOR-RELATED"/>
    <property type="match status" value="1"/>
</dbReference>
<organism evidence="4 5">
    <name type="scientific">Lactiplantibacillus daowaiensis</name>
    <dbReference type="NCBI Taxonomy" id="2559918"/>
    <lineage>
        <taxon>Bacteria</taxon>
        <taxon>Bacillati</taxon>
        <taxon>Bacillota</taxon>
        <taxon>Bacilli</taxon>
        <taxon>Lactobacillales</taxon>
        <taxon>Lactobacillaceae</taxon>
        <taxon>Lactiplantibacillus</taxon>
    </lineage>
</organism>
<dbReference type="PROSITE" id="PS50977">
    <property type="entry name" value="HTH_TETR_2"/>
    <property type="match status" value="1"/>
</dbReference>
<comment type="caution">
    <text evidence="4">The sequence shown here is derived from an EMBL/GenBank/DDBJ whole genome shotgun (WGS) entry which is preliminary data.</text>
</comment>
<dbReference type="InterPro" id="IPR009057">
    <property type="entry name" value="Homeodomain-like_sf"/>
</dbReference>
<evidence type="ECO:0000256" key="2">
    <source>
        <dbReference type="PROSITE-ProRule" id="PRU00335"/>
    </source>
</evidence>
<dbReference type="EMBL" id="JBHSSC010000043">
    <property type="protein sequence ID" value="MFC6182061.1"/>
    <property type="molecule type" value="Genomic_DNA"/>
</dbReference>
<dbReference type="Pfam" id="PF00440">
    <property type="entry name" value="TetR_N"/>
    <property type="match status" value="1"/>
</dbReference>
<dbReference type="SUPFAM" id="SSF46689">
    <property type="entry name" value="Homeodomain-like"/>
    <property type="match status" value="1"/>
</dbReference>
<keyword evidence="5" id="KW-1185">Reference proteome</keyword>
<dbReference type="Gene3D" id="1.10.357.10">
    <property type="entry name" value="Tetracycline Repressor, domain 2"/>
    <property type="match status" value="1"/>
</dbReference>
<dbReference type="Proteomes" id="UP001596282">
    <property type="component" value="Unassembled WGS sequence"/>
</dbReference>
<sequence>MIVNPRRYATQKRIQQALITLIAQMTFKQVTVGALIKTAQVSRGTFYRYYLDKYDLLSKTEDRLIIGARDIFTHYDKPDLTVLPVGKVNDAFYALLVYLYRHRRAVTILLNCGDSTLQLKIHDLIRATIRLPLATTLTTAETVAMPVALIEELVVQNIMTILAFWLRQPTIIAPKAAYQIFVQSRRLSPIALTGLLQEKSAMEARS</sequence>
<proteinExistence type="predicted"/>
<gene>
    <name evidence="4" type="ORF">ACFP5Y_12570</name>
</gene>